<keyword evidence="5" id="KW-1133">Transmembrane helix</keyword>
<keyword evidence="5" id="KW-0472">Membrane</keyword>
<dbReference type="Proteomes" id="UP000289555">
    <property type="component" value="Chromosome"/>
</dbReference>
<keyword evidence="4" id="KW-0406">Ion transport</keyword>
<feature type="transmembrane region" description="Helical" evidence="5">
    <location>
        <begin position="46"/>
        <end position="64"/>
    </location>
</feature>
<keyword evidence="5" id="KW-0812">Transmembrane</keyword>
<keyword evidence="3" id="KW-0050">Antiport</keyword>
<sequence>MALSILASRLSSMMGVPLLLIFLGLGMLAGEEGVLGVVFDDYSMAFAIGHLALAMILLDGGLRTRLKTFRVGFKPALSLATFGVFITSAIVGIIAMWIF</sequence>
<evidence type="ECO:0000256" key="5">
    <source>
        <dbReference type="SAM" id="Phobius"/>
    </source>
</evidence>
<dbReference type="PANTHER" id="PTHR32507">
    <property type="entry name" value="NA(+)/H(+) ANTIPORTER 1"/>
    <property type="match status" value="1"/>
</dbReference>
<reference evidence="7" key="1">
    <citation type="journal article" date="2019" name="Microbiol. Resour. Announc.">
        <title>Complete Genome Sequence of Halomonas olivaria, a Moderately Halophilic Bacterium Isolated from Olive Processing Effluents, Obtained by Nanopore Sequencing.</title>
        <authorList>
            <person name="Nagata S."/>
            <person name="Ii K.M."/>
            <person name="Tsukimi T."/>
            <person name="Miura M.C."/>
            <person name="Galipon J."/>
            <person name="Arakawa K."/>
        </authorList>
    </citation>
    <scope>NUCLEOTIDE SEQUENCE [LARGE SCALE GENOMIC DNA]</scope>
    <source>
        <strain evidence="7">TYRC17</strain>
    </source>
</reference>
<gene>
    <name evidence="6" type="ORF">HORIV_34680</name>
</gene>
<keyword evidence="7" id="KW-1185">Reference proteome</keyword>
<organism evidence="6 7">
    <name type="scientific">Vreelandella olivaria</name>
    <dbReference type="NCBI Taxonomy" id="390919"/>
    <lineage>
        <taxon>Bacteria</taxon>
        <taxon>Pseudomonadati</taxon>
        <taxon>Pseudomonadota</taxon>
        <taxon>Gammaproteobacteria</taxon>
        <taxon>Oceanospirillales</taxon>
        <taxon>Halomonadaceae</taxon>
        <taxon>Vreelandella</taxon>
    </lineage>
</organism>
<keyword evidence="2" id="KW-0813">Transport</keyword>
<evidence type="ECO:0000256" key="4">
    <source>
        <dbReference type="ARBA" id="ARBA00023065"/>
    </source>
</evidence>
<accession>A0ABM7GK41</accession>
<protein>
    <submittedName>
        <fullName evidence="6">Uncharacterized protein</fullName>
    </submittedName>
</protein>
<evidence type="ECO:0000256" key="1">
    <source>
        <dbReference type="ARBA" id="ARBA00004651"/>
    </source>
</evidence>
<dbReference type="PANTHER" id="PTHR32507:SF7">
    <property type="entry name" value="K(+)_H(+) ANTIPORTER NHAP2"/>
    <property type="match status" value="1"/>
</dbReference>
<proteinExistence type="predicted"/>
<feature type="transmembrane region" description="Helical" evidence="5">
    <location>
        <begin position="76"/>
        <end position="98"/>
    </location>
</feature>
<evidence type="ECO:0000313" key="7">
    <source>
        <dbReference type="Proteomes" id="UP000289555"/>
    </source>
</evidence>
<name>A0ABM7GK41_9GAMM</name>
<evidence type="ECO:0000256" key="3">
    <source>
        <dbReference type="ARBA" id="ARBA00022449"/>
    </source>
</evidence>
<evidence type="ECO:0000256" key="2">
    <source>
        <dbReference type="ARBA" id="ARBA00022448"/>
    </source>
</evidence>
<comment type="subcellular location">
    <subcellularLocation>
        <location evidence="1">Cell membrane</location>
        <topology evidence="1">Multi-pass membrane protein</topology>
    </subcellularLocation>
</comment>
<evidence type="ECO:0000313" key="6">
    <source>
        <dbReference type="EMBL" id="BBI51047.1"/>
    </source>
</evidence>
<dbReference type="EMBL" id="AP019416">
    <property type="protein sequence ID" value="BBI51047.1"/>
    <property type="molecule type" value="Genomic_DNA"/>
</dbReference>